<name>A0A5B7AAR4_DAVIN</name>
<evidence type="ECO:0000256" key="8">
    <source>
        <dbReference type="SAM" id="Phobius"/>
    </source>
</evidence>
<feature type="region of interest" description="Disordered" evidence="7">
    <location>
        <begin position="1"/>
        <end position="21"/>
    </location>
</feature>
<dbReference type="EMBL" id="GHES01022012">
    <property type="protein sequence ID" value="MPA52571.1"/>
    <property type="molecule type" value="Transcribed_RNA"/>
</dbReference>
<feature type="transmembrane region" description="Helical" evidence="8">
    <location>
        <begin position="101"/>
        <end position="124"/>
    </location>
</feature>
<keyword evidence="4" id="KW-0256">Endoplasmic reticulum</keyword>
<evidence type="ECO:0000256" key="3">
    <source>
        <dbReference type="ARBA" id="ARBA00022692"/>
    </source>
</evidence>
<evidence type="ECO:0000256" key="1">
    <source>
        <dbReference type="ARBA" id="ARBA00004477"/>
    </source>
</evidence>
<dbReference type="AlphaFoldDB" id="A0A5B7AAR4"/>
<keyword evidence="5 8" id="KW-1133">Transmembrane helix</keyword>
<evidence type="ECO:0000313" key="9">
    <source>
        <dbReference type="EMBL" id="MPA52571.1"/>
    </source>
</evidence>
<feature type="transmembrane region" description="Helical" evidence="8">
    <location>
        <begin position="69"/>
        <end position="89"/>
    </location>
</feature>
<dbReference type="GO" id="GO:0007029">
    <property type="term" value="P:endoplasmic reticulum organization"/>
    <property type="evidence" value="ECO:0007669"/>
    <property type="project" value="InterPro"/>
</dbReference>
<proteinExistence type="inferred from homology"/>
<gene>
    <name evidence="9" type="ORF">Din_022012</name>
</gene>
<dbReference type="GO" id="GO:0016192">
    <property type="term" value="P:vesicle-mediated transport"/>
    <property type="evidence" value="ECO:0007669"/>
    <property type="project" value="TreeGrafter"/>
</dbReference>
<protein>
    <submittedName>
        <fullName evidence="9">Uncharacterized protein</fullName>
    </submittedName>
</protein>
<comment type="similarity">
    <text evidence="2">Belongs to the jagunal family.</text>
</comment>
<comment type="subcellular location">
    <subcellularLocation>
        <location evidence="1">Endoplasmic reticulum membrane</location>
        <topology evidence="1">Multi-pass membrane protein</topology>
    </subcellularLocation>
</comment>
<organism evidence="9">
    <name type="scientific">Davidia involucrata</name>
    <name type="common">Dove tree</name>
    <dbReference type="NCBI Taxonomy" id="16924"/>
    <lineage>
        <taxon>Eukaryota</taxon>
        <taxon>Viridiplantae</taxon>
        <taxon>Streptophyta</taxon>
        <taxon>Embryophyta</taxon>
        <taxon>Tracheophyta</taxon>
        <taxon>Spermatophyta</taxon>
        <taxon>Magnoliopsida</taxon>
        <taxon>eudicotyledons</taxon>
        <taxon>Gunneridae</taxon>
        <taxon>Pentapetalae</taxon>
        <taxon>asterids</taxon>
        <taxon>Cornales</taxon>
        <taxon>Nyssaceae</taxon>
        <taxon>Davidia</taxon>
    </lineage>
</organism>
<dbReference type="InterPro" id="IPR009787">
    <property type="entry name" value="Jagunal"/>
</dbReference>
<dbReference type="PANTHER" id="PTHR20955:SF1">
    <property type="entry name" value="PROTEIN JAGUNAL HOMOLOG 1"/>
    <property type="match status" value="1"/>
</dbReference>
<evidence type="ECO:0000256" key="7">
    <source>
        <dbReference type="SAM" id="MobiDB-lite"/>
    </source>
</evidence>
<keyword evidence="3 8" id="KW-0812">Transmembrane</keyword>
<dbReference type="PANTHER" id="PTHR20955">
    <property type="entry name" value="PROTEIN JAGUNAL HOMOLOG 1"/>
    <property type="match status" value="1"/>
</dbReference>
<evidence type="ECO:0000256" key="2">
    <source>
        <dbReference type="ARBA" id="ARBA00008462"/>
    </source>
</evidence>
<feature type="compositionally biased region" description="Polar residues" evidence="7">
    <location>
        <begin position="1"/>
        <end position="19"/>
    </location>
</feature>
<feature type="transmembrane region" description="Helical" evidence="8">
    <location>
        <begin position="144"/>
        <end position="164"/>
    </location>
</feature>
<reference evidence="9" key="1">
    <citation type="submission" date="2019-08" db="EMBL/GenBank/DDBJ databases">
        <title>Reference gene set and small RNA set construction with multiple tissues from Davidia involucrata Baill.</title>
        <authorList>
            <person name="Yang H."/>
            <person name="Zhou C."/>
            <person name="Li G."/>
            <person name="Wang J."/>
            <person name="Gao P."/>
            <person name="Wang M."/>
            <person name="Wang R."/>
            <person name="Zhao Y."/>
        </authorList>
    </citation>
    <scope>NUCLEOTIDE SEQUENCE</scope>
    <source>
        <tissue evidence="9">Mixed with DoveR01_LX</tissue>
    </source>
</reference>
<dbReference type="GO" id="GO:0005789">
    <property type="term" value="C:endoplasmic reticulum membrane"/>
    <property type="evidence" value="ECO:0007669"/>
    <property type="project" value="UniProtKB-SubCell"/>
</dbReference>
<feature type="transmembrane region" description="Helical" evidence="8">
    <location>
        <begin position="44"/>
        <end position="63"/>
    </location>
</feature>
<evidence type="ECO:0000256" key="6">
    <source>
        <dbReference type="ARBA" id="ARBA00023136"/>
    </source>
</evidence>
<evidence type="ECO:0000256" key="5">
    <source>
        <dbReference type="ARBA" id="ARBA00022989"/>
    </source>
</evidence>
<accession>A0A5B7AAR4</accession>
<evidence type="ECO:0000256" key="4">
    <source>
        <dbReference type="ARBA" id="ARBA00022824"/>
    </source>
</evidence>
<sequence length="174" mass="18873">MQQRKSATGNGRPSGTDGSDFSYRMVVDSRYTKVANGKSRLSKLISAQAIILLVGVLSLSLSISKEESLDTLVVSSTVISFIALIIGELGRRHSRVNFLKLYMFASSIAILLSIASAIRSIMLLEIIQDLSGWETKKLELLKTAGVLLGLLVQIFTINTTISLIGNMSPPKRTS</sequence>
<dbReference type="Pfam" id="PF07086">
    <property type="entry name" value="Jagunal"/>
    <property type="match status" value="1"/>
</dbReference>
<keyword evidence="6 8" id="KW-0472">Membrane</keyword>